<evidence type="ECO:0000256" key="2">
    <source>
        <dbReference type="ARBA" id="ARBA00022475"/>
    </source>
</evidence>
<keyword evidence="5 6" id="KW-0472">Membrane</keyword>
<dbReference type="InterPro" id="IPR036259">
    <property type="entry name" value="MFS_trans_sf"/>
</dbReference>
<evidence type="ECO:0000256" key="6">
    <source>
        <dbReference type="SAM" id="Phobius"/>
    </source>
</evidence>
<feature type="transmembrane region" description="Helical" evidence="6">
    <location>
        <begin position="330"/>
        <end position="350"/>
    </location>
</feature>
<dbReference type="InterPro" id="IPR050189">
    <property type="entry name" value="MFS_Efflux_Transporters"/>
</dbReference>
<gene>
    <name evidence="7" type="ORF">DZC52_06435</name>
</gene>
<name>A0A3E1KAQ0_9GAMM</name>
<evidence type="ECO:0000313" key="7">
    <source>
        <dbReference type="EMBL" id="RFF30877.1"/>
    </source>
</evidence>
<keyword evidence="3 6" id="KW-0812">Transmembrane</keyword>
<protein>
    <submittedName>
        <fullName evidence="7">MFS transporter</fullName>
    </submittedName>
</protein>
<feature type="transmembrane region" description="Helical" evidence="6">
    <location>
        <begin position="243"/>
        <end position="261"/>
    </location>
</feature>
<keyword evidence="2" id="KW-1003">Cell membrane</keyword>
<dbReference type="InterPro" id="IPR011701">
    <property type="entry name" value="MFS"/>
</dbReference>
<sequence>MAVGTPLNAKRYALLGAALIAMSYGLARFAFGLYVPSIRADLGLSADVIGRIGALPYVSFCLASLAAAGVVDRLGSRGAALSACLFGVIGMAAVSQAGNAWVLAGGVFACGFCTGLMMPALSGGMHAAVRPSVHGRVGAVMNAGTSLGVMVAVPSAMFLAGQWREGYLGFALVAVFCAALAWWYLPASSGMAEPQPERSRKPSMRHALWRLALFGFGMGLVSSAYWVFAPDLVGTVGDLPDRASAWLWLALGFGGLAAGAASDLADRLGIARVQGAALAGLGLSLLMLAQWPGAFAPAIASAALFGVFYMMLTGIYLVTGVRLLAEHPSLGPVVPFVAIAVGQSVGSPAAGMLVSGLGHIDAFRAIAAVGVALGLAFHWFPHTRPAEAESPGEGAG</sequence>
<evidence type="ECO:0000256" key="3">
    <source>
        <dbReference type="ARBA" id="ARBA00022692"/>
    </source>
</evidence>
<evidence type="ECO:0000313" key="8">
    <source>
        <dbReference type="Proteomes" id="UP000260351"/>
    </source>
</evidence>
<feature type="transmembrane region" description="Helical" evidence="6">
    <location>
        <begin position="54"/>
        <end position="71"/>
    </location>
</feature>
<comment type="subcellular location">
    <subcellularLocation>
        <location evidence="1">Cell membrane</location>
        <topology evidence="1">Multi-pass membrane protein</topology>
    </subcellularLocation>
</comment>
<organism evidence="7 8">
    <name type="scientific">Wenzhouxiangella sediminis</name>
    <dbReference type="NCBI Taxonomy" id="1792836"/>
    <lineage>
        <taxon>Bacteria</taxon>
        <taxon>Pseudomonadati</taxon>
        <taxon>Pseudomonadota</taxon>
        <taxon>Gammaproteobacteria</taxon>
        <taxon>Chromatiales</taxon>
        <taxon>Wenzhouxiangellaceae</taxon>
        <taxon>Wenzhouxiangella</taxon>
    </lineage>
</organism>
<keyword evidence="4 6" id="KW-1133">Transmembrane helix</keyword>
<accession>A0A3E1KAQ0</accession>
<feature type="transmembrane region" description="Helical" evidence="6">
    <location>
        <begin position="100"/>
        <end position="118"/>
    </location>
</feature>
<feature type="transmembrane region" description="Helical" evidence="6">
    <location>
        <begin position="166"/>
        <end position="186"/>
    </location>
</feature>
<dbReference type="Pfam" id="PF07690">
    <property type="entry name" value="MFS_1"/>
    <property type="match status" value="1"/>
</dbReference>
<reference evidence="7 8" key="1">
    <citation type="submission" date="2018-08" db="EMBL/GenBank/DDBJ databases">
        <title>Wenzhouxiangella salilacus sp. nov., a novel bacterium isolated from a saline lake in Xinjiang Province, China.</title>
        <authorList>
            <person name="Han S."/>
        </authorList>
    </citation>
    <scope>NUCLEOTIDE SEQUENCE [LARGE SCALE GENOMIC DNA]</scope>
    <source>
        <strain evidence="7 8">XDB06</strain>
    </source>
</reference>
<dbReference type="EMBL" id="QUZK01000029">
    <property type="protein sequence ID" value="RFF30877.1"/>
    <property type="molecule type" value="Genomic_DNA"/>
</dbReference>
<feature type="transmembrane region" description="Helical" evidence="6">
    <location>
        <begin position="273"/>
        <end position="292"/>
    </location>
</feature>
<dbReference type="AlphaFoldDB" id="A0A3E1KAQ0"/>
<feature type="transmembrane region" description="Helical" evidence="6">
    <location>
        <begin position="298"/>
        <end position="318"/>
    </location>
</feature>
<dbReference type="GO" id="GO:0005886">
    <property type="term" value="C:plasma membrane"/>
    <property type="evidence" value="ECO:0007669"/>
    <property type="project" value="UniProtKB-SubCell"/>
</dbReference>
<feature type="transmembrane region" description="Helical" evidence="6">
    <location>
        <begin position="78"/>
        <end position="94"/>
    </location>
</feature>
<evidence type="ECO:0000256" key="1">
    <source>
        <dbReference type="ARBA" id="ARBA00004651"/>
    </source>
</evidence>
<dbReference type="GO" id="GO:0022857">
    <property type="term" value="F:transmembrane transporter activity"/>
    <property type="evidence" value="ECO:0007669"/>
    <property type="project" value="InterPro"/>
</dbReference>
<evidence type="ECO:0000256" key="5">
    <source>
        <dbReference type="ARBA" id="ARBA00023136"/>
    </source>
</evidence>
<dbReference type="SUPFAM" id="SSF103473">
    <property type="entry name" value="MFS general substrate transporter"/>
    <property type="match status" value="1"/>
</dbReference>
<dbReference type="PANTHER" id="PTHR43124:SF3">
    <property type="entry name" value="CHLORAMPHENICOL EFFLUX PUMP RV0191"/>
    <property type="match status" value="1"/>
</dbReference>
<feature type="transmembrane region" description="Helical" evidence="6">
    <location>
        <begin position="12"/>
        <end position="34"/>
    </location>
</feature>
<dbReference type="Gene3D" id="1.20.1250.20">
    <property type="entry name" value="MFS general substrate transporter like domains"/>
    <property type="match status" value="2"/>
</dbReference>
<keyword evidence="8" id="KW-1185">Reference proteome</keyword>
<feature type="transmembrane region" description="Helical" evidence="6">
    <location>
        <begin position="139"/>
        <end position="160"/>
    </location>
</feature>
<feature type="transmembrane region" description="Helical" evidence="6">
    <location>
        <begin position="362"/>
        <end position="380"/>
    </location>
</feature>
<comment type="caution">
    <text evidence="7">The sequence shown here is derived from an EMBL/GenBank/DDBJ whole genome shotgun (WGS) entry which is preliminary data.</text>
</comment>
<dbReference type="Proteomes" id="UP000260351">
    <property type="component" value="Unassembled WGS sequence"/>
</dbReference>
<evidence type="ECO:0000256" key="4">
    <source>
        <dbReference type="ARBA" id="ARBA00022989"/>
    </source>
</evidence>
<feature type="transmembrane region" description="Helical" evidence="6">
    <location>
        <begin position="207"/>
        <end position="228"/>
    </location>
</feature>
<proteinExistence type="predicted"/>
<dbReference type="PANTHER" id="PTHR43124">
    <property type="entry name" value="PURINE EFFLUX PUMP PBUE"/>
    <property type="match status" value="1"/>
</dbReference>